<keyword evidence="1" id="KW-0812">Transmembrane</keyword>
<gene>
    <name evidence="2" type="ORF">DLSSTS7063_02110</name>
</gene>
<keyword evidence="1" id="KW-1133">Transmembrane helix</keyword>
<accession>A0A564U6H4</accession>
<proteinExistence type="predicted"/>
<name>A0A564U6H4_9FIRM</name>
<keyword evidence="1" id="KW-0472">Membrane</keyword>
<protein>
    <recommendedName>
        <fullName evidence="4">Thioredoxin domain-containing protein</fullName>
    </recommendedName>
</protein>
<feature type="transmembrane region" description="Helical" evidence="1">
    <location>
        <begin position="17"/>
        <end position="35"/>
    </location>
</feature>
<sequence length="186" mass="22009">MNLFVYRVGGTNMKKKIFFYACFLLIGCFIGINITKFKSRYVDVPEEEKGLYIKYGEQFPIETFNTLGKKKNQKNDNIPLYRIWLYIDPNCESCIEKFPVVERLTEIMQEENIEIDILWRQEPKKTLVDTLDISKNKQYRTGSIKVLNEYPTYFITDEDNRVQMVSDDIDKIVKKVLSLDGIEKMK</sequence>
<dbReference type="AlphaFoldDB" id="A0A564U6H4"/>
<dbReference type="Proteomes" id="UP000398619">
    <property type="component" value="Unassembled WGS sequence"/>
</dbReference>
<organism evidence="2 3">
    <name type="scientific">Dorea longicatena</name>
    <dbReference type="NCBI Taxonomy" id="88431"/>
    <lineage>
        <taxon>Bacteria</taxon>
        <taxon>Bacillati</taxon>
        <taxon>Bacillota</taxon>
        <taxon>Clostridia</taxon>
        <taxon>Lachnospirales</taxon>
        <taxon>Lachnospiraceae</taxon>
        <taxon>Dorea</taxon>
    </lineage>
</organism>
<reference evidence="2 3" key="1">
    <citation type="submission" date="2019-07" db="EMBL/GenBank/DDBJ databases">
        <authorList>
            <person name="Hibberd C M."/>
            <person name="Gehrig L. J."/>
            <person name="Chang H.-W."/>
            <person name="Venkatesh S."/>
        </authorList>
    </citation>
    <scope>NUCLEOTIDE SEQUENCE [LARGE SCALE GENOMIC DNA]</scope>
    <source>
        <strain evidence="2">Dorea_longicatena_SSTS_Bg7063</strain>
    </source>
</reference>
<evidence type="ECO:0000256" key="1">
    <source>
        <dbReference type="SAM" id="Phobius"/>
    </source>
</evidence>
<evidence type="ECO:0000313" key="3">
    <source>
        <dbReference type="Proteomes" id="UP000398619"/>
    </source>
</evidence>
<evidence type="ECO:0008006" key="4">
    <source>
        <dbReference type="Google" id="ProtNLM"/>
    </source>
</evidence>
<dbReference type="EMBL" id="CABHNM010000048">
    <property type="protein sequence ID" value="VUX14991.1"/>
    <property type="molecule type" value="Genomic_DNA"/>
</dbReference>
<evidence type="ECO:0000313" key="2">
    <source>
        <dbReference type="EMBL" id="VUX14991.1"/>
    </source>
</evidence>
<dbReference type="PROSITE" id="PS51257">
    <property type="entry name" value="PROKAR_LIPOPROTEIN"/>
    <property type="match status" value="1"/>
</dbReference>